<dbReference type="EMBL" id="JALBCA010000006">
    <property type="protein sequence ID" value="KAI2392558.1"/>
    <property type="molecule type" value="Genomic_DNA"/>
</dbReference>
<name>A0ACB8V7N6_9EURO</name>
<comment type="caution">
    <text evidence="1">The sequence shown here is derived from an EMBL/GenBank/DDBJ whole genome shotgun (WGS) entry which is preliminary data.</text>
</comment>
<reference evidence="1" key="1">
    <citation type="journal article" date="2022" name="bioRxiv">
        <title>Population genetic analysis of Ophidiomyces ophidiicola, the causative agent of snake fungal disease, indicates recent introductions to the USA.</title>
        <authorList>
            <person name="Ladner J.T."/>
            <person name="Palmer J.M."/>
            <person name="Ettinger C.L."/>
            <person name="Stajich J.E."/>
            <person name="Farrell T.M."/>
            <person name="Glorioso B.M."/>
            <person name="Lawson B."/>
            <person name="Price S.J."/>
            <person name="Stengle A.G."/>
            <person name="Grear D.A."/>
            <person name="Lorch J.M."/>
        </authorList>
    </citation>
    <scope>NUCLEOTIDE SEQUENCE</scope>
    <source>
        <strain evidence="1">NWHC 24266-5</strain>
    </source>
</reference>
<evidence type="ECO:0000313" key="1">
    <source>
        <dbReference type="EMBL" id="KAI2392558.1"/>
    </source>
</evidence>
<protein>
    <submittedName>
        <fullName evidence="1">Uncharacterized protein</fullName>
    </submittedName>
</protein>
<sequence length="256" mass="27905">MNKNPLSSATSTSAALSSTSTSTSSTTAETPVHTPNTDVSPCQAPGCPSFPGGAVAAGFFPGLIAGLLLGLAFYFLQKRRANRTPAASSKPGPFRQRSDDNMILHISDPIPSSAQGSIRTDFLRHQGSSENSPKSRSIRARASTRVKSLFAPKLTITVPDASTMPITPPQQIYPRTQQTMESIRVYSPIQLNEGTARPSRNINETNFRPPTTFSQMMERVGFQNPRGSPRYQVGEPEQQQAQKRFYQNEHTLRPGI</sequence>
<gene>
    <name evidence="1" type="ORF">LOY88_000620</name>
</gene>
<organism evidence="1">
    <name type="scientific">Ophidiomyces ophidiicola</name>
    <dbReference type="NCBI Taxonomy" id="1387563"/>
    <lineage>
        <taxon>Eukaryota</taxon>
        <taxon>Fungi</taxon>
        <taxon>Dikarya</taxon>
        <taxon>Ascomycota</taxon>
        <taxon>Pezizomycotina</taxon>
        <taxon>Eurotiomycetes</taxon>
        <taxon>Eurotiomycetidae</taxon>
        <taxon>Onygenales</taxon>
        <taxon>Onygenaceae</taxon>
        <taxon>Ophidiomyces</taxon>
    </lineage>
</organism>
<accession>A0ACB8V7N6</accession>
<proteinExistence type="predicted"/>